<dbReference type="SUPFAM" id="SSF57180">
    <property type="entry name" value="Cellulose-binding domain"/>
    <property type="match status" value="1"/>
</dbReference>
<dbReference type="FunFam" id="2.130.10.10:FF:000534">
    <property type="entry name" value="Xyloglucanase Xgh74A"/>
    <property type="match status" value="1"/>
</dbReference>
<evidence type="ECO:0000259" key="10">
    <source>
        <dbReference type="PROSITE" id="PS51164"/>
    </source>
</evidence>
<dbReference type="OrthoDB" id="2151161at2759"/>
<feature type="region of interest" description="Disordered" evidence="8">
    <location>
        <begin position="748"/>
        <end position="799"/>
    </location>
</feature>
<dbReference type="InterPro" id="IPR052025">
    <property type="entry name" value="Xyloglucanase_GH74"/>
</dbReference>
<dbReference type="PANTHER" id="PTHR43739">
    <property type="entry name" value="XYLOGLUCANASE (EUROFUNG)"/>
    <property type="match status" value="1"/>
</dbReference>
<dbReference type="AlphaFoldDB" id="A0A1L7WPM4"/>
<keyword evidence="6" id="KW-0624">Polysaccharide degradation</keyword>
<evidence type="ECO:0000256" key="7">
    <source>
        <dbReference type="ARBA" id="ARBA00037986"/>
    </source>
</evidence>
<gene>
    <name evidence="11" type="ORF">PAC_04611</name>
</gene>
<name>A0A1L7WPM4_9HELO</name>
<dbReference type="SUPFAM" id="SSF110296">
    <property type="entry name" value="Oligoxyloglucan reducing end-specific cellobiohydrolase"/>
    <property type="match status" value="2"/>
</dbReference>
<dbReference type="Pfam" id="PF00734">
    <property type="entry name" value="CBM_1"/>
    <property type="match status" value="1"/>
</dbReference>
<evidence type="ECO:0000256" key="6">
    <source>
        <dbReference type="ARBA" id="ARBA00023326"/>
    </source>
</evidence>
<dbReference type="CDD" id="cd15482">
    <property type="entry name" value="Sialidase_non-viral"/>
    <property type="match status" value="1"/>
</dbReference>
<dbReference type="PROSITE" id="PS00562">
    <property type="entry name" value="CBM1_1"/>
    <property type="match status" value="1"/>
</dbReference>
<sequence length="836" mass="87589">MHFLSSAAVLAAGFLSASVDAAASQAFTWKNVRIGGGGGFIPGIVFNPTLKGLAYARADIGGAYRLNSDDSWTPLLDSVNSSNWHNWGVDALATDPVDTGRLYLAVGMYTNEWDPNVGSILRSTDQGNTWAETKLPFKVGGNMPGRGIGERLAVDPHSNNIVYFGARSGHGLWKSTDYGVTWNNVTAFKWTGTYFQNASSSYTSDPVGIAWITFDTTTGSSGSATPRIFVGVVDAGQSVFKSEDGGVTWAWVAGEPQYGFVPHRGVLAPADNTLYVTYANGEGPYDGTNGTVHKYNITSGVWTDISPTSLASTYYGYGGLSVDLQKPGTLMVAALNCWWPDEIMWRSTDHGTTWSPIWAWDGYPTLDFYYSYDISLAPWLQDNTSTAQFISRVGWMVEALSIDPFDSNHWLYGTGATIYGSHDLLNWDSEHNVTIKSLAQGIEETAALSLLVVPGGAPLLSAVGDIGGFLHSNLDTAPAQAFHTPTYGTTHDLDYAGNVPANVVRTGESSTAIQIATSSDHGVTWNPYYGGSLSTGPGKVAYSADADTILLMSSTAGPVISKYTATFSAIPTLPSGAAIASDKRNGTVFYLSTDTGVTFTKTATLGSSTVVNQIRVHPTLAGDIWASTDVGLFHSTNYGSTFTQISSGVSAGYSFALGAASTTSGYPVIYGFFTVDTVTALFKTEDQGLNWAMISDAAHGFGASSANVVGADMATYGRVFVGTNGRGIFYGAPSGSLPPVTVTATSTKTSSSSVATSSGTSTSSKVSTTSSSVVGTSSSSTKATSTTATSTTSASTATGTSTAYGQCGGTGYTGPTICPAGWTCTYSNAYYSQCLQ</sequence>
<keyword evidence="2" id="KW-0378">Hydrolase</keyword>
<evidence type="ECO:0000256" key="1">
    <source>
        <dbReference type="ARBA" id="ARBA00022729"/>
    </source>
</evidence>
<evidence type="ECO:0000256" key="8">
    <source>
        <dbReference type="SAM" id="MobiDB-lite"/>
    </source>
</evidence>
<evidence type="ECO:0000313" key="11">
    <source>
        <dbReference type="EMBL" id="CZR54727.1"/>
    </source>
</evidence>
<dbReference type="InterPro" id="IPR015943">
    <property type="entry name" value="WD40/YVTN_repeat-like_dom_sf"/>
</dbReference>
<evidence type="ECO:0000256" key="4">
    <source>
        <dbReference type="ARBA" id="ARBA00023277"/>
    </source>
</evidence>
<dbReference type="PROSITE" id="PS51164">
    <property type="entry name" value="CBM1_2"/>
    <property type="match status" value="1"/>
</dbReference>
<keyword evidence="12" id="KW-1185">Reference proteome</keyword>
<dbReference type="EMBL" id="FJOG01000005">
    <property type="protein sequence ID" value="CZR54727.1"/>
    <property type="molecule type" value="Genomic_DNA"/>
</dbReference>
<evidence type="ECO:0000313" key="12">
    <source>
        <dbReference type="Proteomes" id="UP000184330"/>
    </source>
</evidence>
<dbReference type="GO" id="GO:0030248">
    <property type="term" value="F:cellulose binding"/>
    <property type="evidence" value="ECO:0007669"/>
    <property type="project" value="InterPro"/>
</dbReference>
<dbReference type="GO" id="GO:0005576">
    <property type="term" value="C:extracellular region"/>
    <property type="evidence" value="ECO:0007669"/>
    <property type="project" value="InterPro"/>
</dbReference>
<keyword evidence="1 9" id="KW-0732">Signal</keyword>
<dbReference type="SMART" id="SM00236">
    <property type="entry name" value="fCBD"/>
    <property type="match status" value="1"/>
</dbReference>
<keyword evidence="3" id="KW-0136">Cellulose degradation</keyword>
<evidence type="ECO:0000256" key="2">
    <source>
        <dbReference type="ARBA" id="ARBA00022801"/>
    </source>
</evidence>
<accession>A0A1L7WPM4</accession>
<dbReference type="InterPro" id="IPR000254">
    <property type="entry name" value="CBD"/>
</dbReference>
<protein>
    <submittedName>
        <fullName evidence="11">Probable endoglucanase</fullName>
    </submittedName>
</protein>
<dbReference type="GO" id="GO:0030245">
    <property type="term" value="P:cellulose catabolic process"/>
    <property type="evidence" value="ECO:0007669"/>
    <property type="project" value="UniProtKB-KW"/>
</dbReference>
<feature type="domain" description="CBM1" evidence="10">
    <location>
        <begin position="799"/>
        <end position="835"/>
    </location>
</feature>
<evidence type="ECO:0000256" key="3">
    <source>
        <dbReference type="ARBA" id="ARBA00023001"/>
    </source>
</evidence>
<keyword evidence="5" id="KW-0326">Glycosidase</keyword>
<dbReference type="Gene3D" id="2.130.10.10">
    <property type="entry name" value="YVTN repeat-like/Quinoprotein amine dehydrogenase"/>
    <property type="match status" value="2"/>
</dbReference>
<dbReference type="PANTHER" id="PTHR43739:SF2">
    <property type="entry name" value="OLIGOXYLOGLUCAN-REDUCING END-SPECIFIC XYLOGLUCANASE-RELATED"/>
    <property type="match status" value="1"/>
</dbReference>
<feature type="chain" id="PRO_5013335700" evidence="9">
    <location>
        <begin position="22"/>
        <end position="836"/>
    </location>
</feature>
<dbReference type="STRING" id="576137.A0A1L7WPM4"/>
<dbReference type="GO" id="GO:0010411">
    <property type="term" value="P:xyloglucan metabolic process"/>
    <property type="evidence" value="ECO:0007669"/>
    <property type="project" value="TreeGrafter"/>
</dbReference>
<keyword evidence="4" id="KW-0119">Carbohydrate metabolism</keyword>
<dbReference type="GO" id="GO:0016798">
    <property type="term" value="F:hydrolase activity, acting on glycosyl bonds"/>
    <property type="evidence" value="ECO:0007669"/>
    <property type="project" value="UniProtKB-KW"/>
</dbReference>
<dbReference type="Proteomes" id="UP000184330">
    <property type="component" value="Unassembled WGS sequence"/>
</dbReference>
<proteinExistence type="inferred from homology"/>
<evidence type="ECO:0000256" key="9">
    <source>
        <dbReference type="SAM" id="SignalP"/>
    </source>
</evidence>
<organism evidence="11 12">
    <name type="scientific">Phialocephala subalpina</name>
    <dbReference type="NCBI Taxonomy" id="576137"/>
    <lineage>
        <taxon>Eukaryota</taxon>
        <taxon>Fungi</taxon>
        <taxon>Dikarya</taxon>
        <taxon>Ascomycota</taxon>
        <taxon>Pezizomycotina</taxon>
        <taxon>Leotiomycetes</taxon>
        <taxon>Helotiales</taxon>
        <taxon>Mollisiaceae</taxon>
        <taxon>Phialocephala</taxon>
        <taxon>Phialocephala fortinii species complex</taxon>
    </lineage>
</organism>
<reference evidence="11 12" key="1">
    <citation type="submission" date="2016-03" db="EMBL/GenBank/DDBJ databases">
        <authorList>
            <person name="Ploux O."/>
        </authorList>
    </citation>
    <scope>NUCLEOTIDE SEQUENCE [LARGE SCALE GENOMIC DNA]</scope>
    <source>
        <strain evidence="11 12">UAMH 11012</strain>
    </source>
</reference>
<comment type="similarity">
    <text evidence="7">Belongs to the glycosyl hydrolase 74 family.</text>
</comment>
<dbReference type="InterPro" id="IPR035971">
    <property type="entry name" value="CBD_sf"/>
</dbReference>
<evidence type="ECO:0000256" key="5">
    <source>
        <dbReference type="ARBA" id="ARBA00023295"/>
    </source>
</evidence>
<feature type="signal peptide" evidence="9">
    <location>
        <begin position="1"/>
        <end position="21"/>
    </location>
</feature>